<feature type="region of interest" description="Disordered" evidence="1">
    <location>
        <begin position="317"/>
        <end position="349"/>
    </location>
</feature>
<feature type="compositionally biased region" description="Polar residues" evidence="1">
    <location>
        <begin position="74"/>
        <end position="84"/>
    </location>
</feature>
<feature type="region of interest" description="Disordered" evidence="1">
    <location>
        <begin position="451"/>
        <end position="481"/>
    </location>
</feature>
<feature type="compositionally biased region" description="Basic and acidic residues" evidence="1">
    <location>
        <begin position="630"/>
        <end position="641"/>
    </location>
</feature>
<dbReference type="AlphaFoldDB" id="A0A8H4NX11"/>
<feature type="compositionally biased region" description="Polar residues" evidence="1">
    <location>
        <begin position="1008"/>
        <end position="1018"/>
    </location>
</feature>
<feature type="compositionally biased region" description="Basic and acidic residues" evidence="1">
    <location>
        <begin position="968"/>
        <end position="980"/>
    </location>
</feature>
<feature type="region of interest" description="Disordered" evidence="1">
    <location>
        <begin position="135"/>
        <end position="155"/>
    </location>
</feature>
<feature type="compositionally biased region" description="Polar residues" evidence="1">
    <location>
        <begin position="453"/>
        <end position="481"/>
    </location>
</feature>
<evidence type="ECO:0000256" key="1">
    <source>
        <dbReference type="SAM" id="MobiDB-lite"/>
    </source>
</evidence>
<feature type="compositionally biased region" description="Polar residues" evidence="1">
    <location>
        <begin position="981"/>
        <end position="999"/>
    </location>
</feature>
<feature type="compositionally biased region" description="Polar residues" evidence="1">
    <location>
        <begin position="182"/>
        <end position="196"/>
    </location>
</feature>
<dbReference type="OrthoDB" id="3437384at2759"/>
<feature type="region of interest" description="Disordered" evidence="1">
    <location>
        <begin position="72"/>
        <end position="119"/>
    </location>
</feature>
<dbReference type="EMBL" id="JAADJG010000380">
    <property type="protein sequence ID" value="KAF4447706.1"/>
    <property type="molecule type" value="Genomic_DNA"/>
</dbReference>
<feature type="compositionally biased region" description="Basic and acidic residues" evidence="1">
    <location>
        <begin position="571"/>
        <end position="582"/>
    </location>
</feature>
<sequence>MPSFNPVTLLCCCKFRRRRGKNSTPSAQNGAFQPIPVLHLPTGEQQQEPEQDHRHSIIGLPDIAWAVPERSDSFETGSTLNQHINDADSDLDRGRPQSTKKSSTAFDAPSHVSVGNSEEEIARRAELKRIMHQRIQDELKSDESDDDIENKPSNTMRHMVSVADLALPNSGPRDAIEFGVRKSSSGNGQSAQLNTDQIDHDTRRDSQASQGAVTGLERASSQSSSGRNGWRADAIASSPSVTRLSTHASATEDVDFTHSQKSFQLSNRAGRLDRILGPDSSFNSRQASSGDGHSALGVWLIAQGLRSRDNSTLFLDEDDEVEPPDYTKLTDNKPCLSKGKEGAHDPEPQDISVNGDLLASHGPIAVNAPNKIEPRPRFSLDAQNDRHEISSLSTELPWGPTVTALLNSFTDRTSSSDPSKSQPSPARSQQNLYKLDPKDLESMELSPFRWRSHTSSQGQETADGQISKPLSMSASQPRSQSYGNIRNIQSLAKGAHDAVSAAQSKSASFNQREAELDAIRRRFSEALARKRPEKKVFTRFREEFSDSLPSSVVHRSFRSRIHLAIPSHLRAKSEGSDYRRNQDTPGPSRGQNYMLVPLGKLKGHEREASDRSKARSNLSIRPHMSLLPTEEYRNSSLERKESATDLWQRAIRLAAETRRSSSFQLSIPNPDQRNPSSNKSRNETDAARNSTSSASDMRREVSQLTPTTDEMSSPNNSKWLIDRWVAQMRPKPSRGDELIGSLKSARLAGPPRSWSRFPSHNREERNTKATTGDRVHPRDFAVKHVTSEGQIRWATDMVISEEKQRARTLPRSFSTKFGELVKSKMSRMILSKGIRHRLSQDNFIRHASSSPARMEYPEMGIRPSESGYTELQALGREISNMKGETQLHAPERELSKPYSSRSLGDRVVALMHEATGQIHLKHDDAIHPTECPMVPLTPSLVRESIAATDVFVTPRSRFSNDTVDEEEKNGVEVESTKDQKTQAVQPESADDSSQNNSSPHIKILIPEEQTSTANKSST</sequence>
<reference evidence="2" key="1">
    <citation type="submission" date="2020-01" db="EMBL/GenBank/DDBJ databases">
        <title>Identification and distribution of gene clusters putatively required for synthesis of sphingolipid metabolism inhibitors in phylogenetically diverse species of the filamentous fungus Fusarium.</title>
        <authorList>
            <person name="Kim H.-S."/>
            <person name="Busman M."/>
            <person name="Brown D.W."/>
            <person name="Divon H."/>
            <person name="Uhlig S."/>
            <person name="Proctor R.H."/>
        </authorList>
    </citation>
    <scope>NUCLEOTIDE SEQUENCE</scope>
    <source>
        <strain evidence="2">NRRL 53441</strain>
    </source>
</reference>
<feature type="compositionally biased region" description="Basic and acidic residues" evidence="1">
    <location>
        <begin position="602"/>
        <end position="613"/>
    </location>
</feature>
<feature type="compositionally biased region" description="Basic and acidic residues" evidence="1">
    <location>
        <begin position="760"/>
        <end position="773"/>
    </location>
</feature>
<feature type="region of interest" description="Disordered" evidence="1">
    <location>
        <begin position="958"/>
        <end position="1018"/>
    </location>
</feature>
<organism evidence="2 3">
    <name type="scientific">Fusarium austroafricanum</name>
    <dbReference type="NCBI Taxonomy" id="2364996"/>
    <lineage>
        <taxon>Eukaryota</taxon>
        <taxon>Fungi</taxon>
        <taxon>Dikarya</taxon>
        <taxon>Ascomycota</taxon>
        <taxon>Pezizomycotina</taxon>
        <taxon>Sordariomycetes</taxon>
        <taxon>Hypocreomycetidae</taxon>
        <taxon>Hypocreales</taxon>
        <taxon>Nectriaceae</taxon>
        <taxon>Fusarium</taxon>
        <taxon>Fusarium concolor species complex</taxon>
    </lineage>
</organism>
<feature type="compositionally biased region" description="Low complexity" evidence="1">
    <location>
        <begin position="415"/>
        <end position="425"/>
    </location>
</feature>
<feature type="compositionally biased region" description="Polar residues" evidence="1">
    <location>
        <begin position="660"/>
        <end position="679"/>
    </location>
</feature>
<comment type="caution">
    <text evidence="2">The sequence shown here is derived from an EMBL/GenBank/DDBJ whole genome shotgun (WGS) entry which is preliminary data.</text>
</comment>
<evidence type="ECO:0000313" key="3">
    <source>
        <dbReference type="Proteomes" id="UP000605986"/>
    </source>
</evidence>
<protein>
    <submittedName>
        <fullName evidence="2">Uncharacterized protein</fullName>
    </submittedName>
</protein>
<feature type="compositionally biased region" description="Basic and acidic residues" evidence="1">
    <location>
        <begin position="338"/>
        <end position="347"/>
    </location>
</feature>
<name>A0A8H4NX11_9HYPO</name>
<gene>
    <name evidence="2" type="ORF">F53441_8784</name>
</gene>
<feature type="region of interest" description="Disordered" evidence="1">
    <location>
        <begin position="658"/>
        <end position="715"/>
    </location>
</feature>
<feature type="compositionally biased region" description="Polar residues" evidence="1">
    <location>
        <begin position="96"/>
        <end position="105"/>
    </location>
</feature>
<feature type="region of interest" description="Disordered" evidence="1">
    <location>
        <begin position="749"/>
        <end position="773"/>
    </location>
</feature>
<feature type="region of interest" description="Disordered" evidence="1">
    <location>
        <begin position="167"/>
        <end position="232"/>
    </location>
</feature>
<feature type="region of interest" description="Disordered" evidence="1">
    <location>
        <begin position="568"/>
        <end position="641"/>
    </location>
</feature>
<feature type="compositionally biased region" description="Polar residues" evidence="1">
    <location>
        <begin position="702"/>
        <end position="715"/>
    </location>
</feature>
<keyword evidence="3" id="KW-1185">Reference proteome</keyword>
<evidence type="ECO:0000313" key="2">
    <source>
        <dbReference type="EMBL" id="KAF4447706.1"/>
    </source>
</evidence>
<feature type="region of interest" description="Disordered" evidence="1">
    <location>
        <begin position="410"/>
        <end position="433"/>
    </location>
</feature>
<accession>A0A8H4NX11</accession>
<feature type="compositionally biased region" description="Basic and acidic residues" evidence="1">
    <location>
        <begin position="197"/>
        <end position="206"/>
    </location>
</feature>
<dbReference type="Proteomes" id="UP000605986">
    <property type="component" value="Unassembled WGS sequence"/>
</dbReference>
<proteinExistence type="predicted"/>